<feature type="domain" description="Integrase core" evidence="2">
    <location>
        <begin position="158"/>
        <end position="286"/>
    </location>
</feature>
<dbReference type="AlphaFoldDB" id="A0A834CPL5"/>
<name>A0A834CPL5_ORYME</name>
<feature type="compositionally biased region" description="Low complexity" evidence="1">
    <location>
        <begin position="47"/>
        <end position="61"/>
    </location>
</feature>
<feature type="region of interest" description="Disordered" evidence="1">
    <location>
        <begin position="38"/>
        <end position="64"/>
    </location>
</feature>
<evidence type="ECO:0000313" key="4">
    <source>
        <dbReference type="Proteomes" id="UP000646548"/>
    </source>
</evidence>
<gene>
    <name evidence="3" type="ORF">FQA47_006699</name>
</gene>
<dbReference type="Proteomes" id="UP000646548">
    <property type="component" value="Unassembled WGS sequence"/>
</dbReference>
<evidence type="ECO:0000259" key="2">
    <source>
        <dbReference type="Pfam" id="PF24764"/>
    </source>
</evidence>
<dbReference type="EMBL" id="WKFB01000179">
    <property type="protein sequence ID" value="KAF6732844.1"/>
    <property type="molecule type" value="Genomic_DNA"/>
</dbReference>
<evidence type="ECO:0000256" key="1">
    <source>
        <dbReference type="SAM" id="MobiDB-lite"/>
    </source>
</evidence>
<organism evidence="3 4">
    <name type="scientific">Oryzias melastigma</name>
    <name type="common">Marine medaka</name>
    <dbReference type="NCBI Taxonomy" id="30732"/>
    <lineage>
        <taxon>Eukaryota</taxon>
        <taxon>Metazoa</taxon>
        <taxon>Chordata</taxon>
        <taxon>Craniata</taxon>
        <taxon>Vertebrata</taxon>
        <taxon>Euteleostomi</taxon>
        <taxon>Actinopterygii</taxon>
        <taxon>Neopterygii</taxon>
        <taxon>Teleostei</taxon>
        <taxon>Neoteleostei</taxon>
        <taxon>Acanthomorphata</taxon>
        <taxon>Ovalentaria</taxon>
        <taxon>Atherinomorphae</taxon>
        <taxon>Beloniformes</taxon>
        <taxon>Adrianichthyidae</taxon>
        <taxon>Oryziinae</taxon>
        <taxon>Oryzias</taxon>
    </lineage>
</organism>
<sequence length="353" mass="40439">MIWTSDSRVFLQLCPPLGTEEKNDRGRDSEKLSKIKIASSQGTATQSRSAGTAPSAGAPSRSIRHQISKEELENVLSLRTTFTEATSILSVSRTTFYKLLKDYNIPASKYVSISDEHLDLTVSQIKTEHPNIGEVMLMGHLRARDIVVQRRRLRESLHRVDPTVGQFGRPLHFRTDHGRENLKIWEDMQATRGESSVLTGSSVHNQRIERFNRDLNNNCCQVYAPIFYGLEFLGCLNLENPTDLFCLHYVYLPRINRTLEEFKTAYNNHSISNEGNRTPVQLFSLNSFWLNEHHLQQPASDTVLVNSQSEFVPLNYKDMQELSANFNPLENDSGKTLFQRTQQFILYKLVNMD</sequence>
<protein>
    <recommendedName>
        <fullName evidence="2">Integrase core domain-containing protein</fullName>
    </recommendedName>
</protein>
<accession>A0A834CPL5</accession>
<dbReference type="PANTHER" id="PTHR46791">
    <property type="entry name" value="EXPRESSED PROTEIN"/>
    <property type="match status" value="1"/>
</dbReference>
<dbReference type="PANTHER" id="PTHR46791:SF7">
    <property type="entry name" value="INTEGRASE CATALYTIC DOMAIN-CONTAINING PROTEIN"/>
    <property type="match status" value="1"/>
</dbReference>
<comment type="caution">
    <text evidence="3">The sequence shown here is derived from an EMBL/GenBank/DDBJ whole genome shotgun (WGS) entry which is preliminary data.</text>
</comment>
<dbReference type="Pfam" id="PF24764">
    <property type="entry name" value="rva_4"/>
    <property type="match status" value="1"/>
</dbReference>
<dbReference type="InterPro" id="IPR058913">
    <property type="entry name" value="Integrase_dom_put"/>
</dbReference>
<proteinExistence type="predicted"/>
<evidence type="ECO:0000313" key="3">
    <source>
        <dbReference type="EMBL" id="KAF6732844.1"/>
    </source>
</evidence>
<reference evidence="3" key="1">
    <citation type="journal article" name="BMC Genomics">
        <title>Long-read sequencing and de novo genome assembly of marine medaka (Oryzias melastigma).</title>
        <authorList>
            <person name="Liang P."/>
            <person name="Saqib H.S.A."/>
            <person name="Ni X."/>
            <person name="Shen Y."/>
        </authorList>
    </citation>
    <scope>NUCLEOTIDE SEQUENCE</scope>
    <source>
        <strain evidence="3">Bigg-433</strain>
    </source>
</reference>